<keyword evidence="12" id="KW-0739">Sodium transport</keyword>
<evidence type="ECO:0000256" key="14">
    <source>
        <dbReference type="SAM" id="Phobius"/>
    </source>
</evidence>
<feature type="domain" description="Ion transport" evidence="15">
    <location>
        <begin position="1"/>
        <end position="187"/>
    </location>
</feature>
<evidence type="ECO:0000313" key="17">
    <source>
        <dbReference type="EMBL" id="NXA20700.1"/>
    </source>
</evidence>
<dbReference type="Gene3D" id="1.10.287.70">
    <property type="match status" value="1"/>
</dbReference>
<evidence type="ECO:0000259" key="16">
    <source>
        <dbReference type="Pfam" id="PF06512"/>
    </source>
</evidence>
<feature type="non-terminal residue" evidence="17">
    <location>
        <position position="323"/>
    </location>
</feature>
<evidence type="ECO:0000256" key="3">
    <source>
        <dbReference type="ARBA" id="ARBA00022553"/>
    </source>
</evidence>
<dbReference type="SUPFAM" id="SSF81324">
    <property type="entry name" value="Voltage-gated potassium channels"/>
    <property type="match status" value="1"/>
</dbReference>
<evidence type="ECO:0000256" key="1">
    <source>
        <dbReference type="ARBA" id="ARBA00004141"/>
    </source>
</evidence>
<protein>
    <submittedName>
        <fullName evidence="17">SCN5A protein</fullName>
    </submittedName>
</protein>
<dbReference type="Gene3D" id="1.20.120.350">
    <property type="entry name" value="Voltage-gated potassium channels. Chain C"/>
    <property type="match status" value="1"/>
</dbReference>
<dbReference type="Pfam" id="PF06512">
    <property type="entry name" value="Na_trans_assoc"/>
    <property type="match status" value="1"/>
</dbReference>
<dbReference type="GO" id="GO:0001518">
    <property type="term" value="C:voltage-gated sodium channel complex"/>
    <property type="evidence" value="ECO:0007669"/>
    <property type="project" value="InterPro"/>
</dbReference>
<evidence type="ECO:0000256" key="7">
    <source>
        <dbReference type="ARBA" id="ARBA00022989"/>
    </source>
</evidence>
<dbReference type="Pfam" id="PF00520">
    <property type="entry name" value="Ion_trans"/>
    <property type="match status" value="1"/>
</dbReference>
<dbReference type="GO" id="GO:0005248">
    <property type="term" value="F:voltage-gated sodium channel activity"/>
    <property type="evidence" value="ECO:0007669"/>
    <property type="project" value="InterPro"/>
</dbReference>
<keyword evidence="18" id="KW-1185">Reference proteome</keyword>
<dbReference type="FunFam" id="1.10.287.70:FF:000049">
    <property type="entry name" value="Voltage-dependent sodium channel 2"/>
    <property type="match status" value="1"/>
</dbReference>
<feature type="non-terminal residue" evidence="17">
    <location>
        <position position="1"/>
    </location>
</feature>
<keyword evidence="9" id="KW-0406">Ion transport</keyword>
<dbReference type="InterPro" id="IPR005821">
    <property type="entry name" value="Ion_trans_dom"/>
</dbReference>
<keyword evidence="3" id="KW-0597">Phosphoprotein</keyword>
<keyword evidence="2" id="KW-0813">Transport</keyword>
<evidence type="ECO:0000256" key="11">
    <source>
        <dbReference type="ARBA" id="ARBA00023180"/>
    </source>
</evidence>
<evidence type="ECO:0000256" key="10">
    <source>
        <dbReference type="ARBA" id="ARBA00023136"/>
    </source>
</evidence>
<keyword evidence="10 14" id="KW-0472">Membrane</keyword>
<comment type="caution">
    <text evidence="17">The sequence shown here is derived from an EMBL/GenBank/DDBJ whole genome shotgun (WGS) entry which is preliminary data.</text>
</comment>
<reference evidence="17 18" key="1">
    <citation type="submission" date="2019-09" db="EMBL/GenBank/DDBJ databases">
        <title>Bird 10,000 Genomes (B10K) Project - Family phase.</title>
        <authorList>
            <person name="Zhang G."/>
        </authorList>
    </citation>
    <scope>NUCLEOTIDE SEQUENCE [LARGE SCALE GENOMIC DNA]</scope>
    <source>
        <strain evidence="17">B10K-DU-030-25</strain>
    </source>
</reference>
<sequence>VFTLIFTAEMILKIIALDPYNYFQQKWNIFDSIVVMIGLISFEENLSSLRLLRIFKLAKSWPALNTLMKIILNSVGALGNLTLVLIITVFIFAVVGKQVLGKYYKNHYYKINTDEHLRWHMKDFCHSFLIIFRILCGEWIETMWECMEVAGKGLCLPIFLLVLVIGNLVVLNLFIALLLSSFSTDSSTGQEDTGQMTKCQIAIARIHKGLQFVKDRVWDHCGKIMKRNLKTTAKRKTLVNISTKDIEGIEENNYAMTDVRKDIDNDCFDIGYHDTKESSSITRKYEEFLTSRSTCVPIAEAETYTNEGDDEHSVCTEIEYRKE</sequence>
<evidence type="ECO:0000256" key="2">
    <source>
        <dbReference type="ARBA" id="ARBA00022448"/>
    </source>
</evidence>
<evidence type="ECO:0000256" key="4">
    <source>
        <dbReference type="ARBA" id="ARBA00022692"/>
    </source>
</evidence>
<organism evidence="17 18">
    <name type="scientific">Ibidorhyncha struthersii</name>
    <dbReference type="NCBI Taxonomy" id="425643"/>
    <lineage>
        <taxon>Eukaryota</taxon>
        <taxon>Metazoa</taxon>
        <taxon>Chordata</taxon>
        <taxon>Craniata</taxon>
        <taxon>Vertebrata</taxon>
        <taxon>Euteleostomi</taxon>
        <taxon>Archelosauria</taxon>
        <taxon>Archosauria</taxon>
        <taxon>Dinosauria</taxon>
        <taxon>Saurischia</taxon>
        <taxon>Theropoda</taxon>
        <taxon>Coelurosauria</taxon>
        <taxon>Aves</taxon>
        <taxon>Neognathae</taxon>
        <taxon>Neoaves</taxon>
        <taxon>Charadriiformes</taxon>
        <taxon>Charadriidae</taxon>
        <taxon>Ibidorhyncha</taxon>
    </lineage>
</organism>
<evidence type="ECO:0000256" key="12">
    <source>
        <dbReference type="ARBA" id="ARBA00023201"/>
    </source>
</evidence>
<feature type="transmembrane region" description="Helical" evidence="14">
    <location>
        <begin position="70"/>
        <end position="95"/>
    </location>
</feature>
<feature type="transmembrane region" description="Helical" evidence="14">
    <location>
        <begin position="158"/>
        <end position="179"/>
    </location>
</feature>
<feature type="domain" description="Sodium ion transport-associated" evidence="16">
    <location>
        <begin position="194"/>
        <end position="322"/>
    </location>
</feature>
<dbReference type="EMBL" id="VZSZ01003297">
    <property type="protein sequence ID" value="NXA20700.1"/>
    <property type="molecule type" value="Genomic_DNA"/>
</dbReference>
<evidence type="ECO:0000256" key="5">
    <source>
        <dbReference type="ARBA" id="ARBA00022843"/>
    </source>
</evidence>
<dbReference type="AlphaFoldDB" id="A0A7K7TUZ4"/>
<dbReference type="InterPro" id="IPR010526">
    <property type="entry name" value="Na_trans_assoc_dom"/>
</dbReference>
<comment type="subcellular location">
    <subcellularLocation>
        <location evidence="1">Membrane</location>
        <topology evidence="1">Multi-pass membrane protein</topology>
    </subcellularLocation>
</comment>
<evidence type="ECO:0000256" key="8">
    <source>
        <dbReference type="ARBA" id="ARBA00023053"/>
    </source>
</evidence>
<keyword evidence="7 14" id="KW-1133">Transmembrane helix</keyword>
<keyword evidence="6" id="KW-0851">Voltage-gated channel</keyword>
<dbReference type="InterPro" id="IPR027359">
    <property type="entry name" value="Volt_channel_dom_sf"/>
</dbReference>
<keyword evidence="13" id="KW-0407">Ion channel</keyword>
<keyword evidence="8" id="KW-0915">Sodium</keyword>
<dbReference type="GO" id="GO:0019228">
    <property type="term" value="P:neuronal action potential"/>
    <property type="evidence" value="ECO:0007669"/>
    <property type="project" value="TreeGrafter"/>
</dbReference>
<dbReference type="PANTHER" id="PTHR10037">
    <property type="entry name" value="VOLTAGE-GATED CATION CHANNEL CALCIUM AND SODIUM"/>
    <property type="match status" value="1"/>
</dbReference>
<evidence type="ECO:0000256" key="9">
    <source>
        <dbReference type="ARBA" id="ARBA00023065"/>
    </source>
</evidence>
<evidence type="ECO:0000256" key="6">
    <source>
        <dbReference type="ARBA" id="ARBA00022882"/>
    </source>
</evidence>
<name>A0A7K7TUZ4_9CHAR</name>
<evidence type="ECO:0000259" key="15">
    <source>
        <dbReference type="Pfam" id="PF00520"/>
    </source>
</evidence>
<keyword evidence="11" id="KW-0325">Glycoprotein</keyword>
<dbReference type="Proteomes" id="UP000587655">
    <property type="component" value="Unassembled WGS sequence"/>
</dbReference>
<keyword evidence="4 14" id="KW-0812">Transmembrane</keyword>
<dbReference type="InterPro" id="IPR043203">
    <property type="entry name" value="VGCC_Ca_Na"/>
</dbReference>
<accession>A0A7K7TUZ4</accession>
<evidence type="ECO:0000313" key="18">
    <source>
        <dbReference type="Proteomes" id="UP000587655"/>
    </source>
</evidence>
<dbReference type="GO" id="GO:0086010">
    <property type="term" value="P:membrane depolarization during action potential"/>
    <property type="evidence" value="ECO:0007669"/>
    <property type="project" value="TreeGrafter"/>
</dbReference>
<evidence type="ECO:0000256" key="13">
    <source>
        <dbReference type="ARBA" id="ARBA00023303"/>
    </source>
</evidence>
<keyword evidence="5" id="KW-0832">Ubl conjugation</keyword>
<dbReference type="PANTHER" id="PTHR10037:SF208">
    <property type="entry name" value="SODIUM CHANNEL PROTEIN TYPE 10 SUBUNIT ALPHA"/>
    <property type="match status" value="1"/>
</dbReference>
<proteinExistence type="predicted"/>
<gene>
    <name evidence="17" type="primary">Scn5a_4</name>
    <name evidence="17" type="ORF">IBISTR_R13272</name>
</gene>